<dbReference type="Proteomes" id="UP000198596">
    <property type="component" value="Unassembled WGS sequence"/>
</dbReference>
<feature type="transmembrane region" description="Helical" evidence="1">
    <location>
        <begin position="103"/>
        <end position="124"/>
    </location>
</feature>
<dbReference type="STRING" id="935223.SAMN04488131_102323"/>
<feature type="transmembrane region" description="Helical" evidence="1">
    <location>
        <begin position="7"/>
        <end position="25"/>
    </location>
</feature>
<dbReference type="RefSeq" id="WP_091203368.1">
    <property type="nucleotide sequence ID" value="NZ_FONQ01000002.1"/>
</dbReference>
<dbReference type="OrthoDB" id="1448441at2"/>
<reference evidence="3" key="1">
    <citation type="submission" date="2016-10" db="EMBL/GenBank/DDBJ databases">
        <authorList>
            <person name="Varghese N."/>
            <person name="Submissions S."/>
        </authorList>
    </citation>
    <scope>NUCLEOTIDE SEQUENCE [LARGE SCALE GENOMIC DNA]</scope>
    <source>
        <strain evidence="3">CGMCC 1.9227</strain>
    </source>
</reference>
<protein>
    <submittedName>
        <fullName evidence="2">Uncharacterized protein</fullName>
    </submittedName>
</protein>
<proteinExistence type="predicted"/>
<keyword evidence="1" id="KW-1133">Transmembrane helix</keyword>
<dbReference type="EMBL" id="FONQ01000002">
    <property type="protein sequence ID" value="SFE54657.1"/>
    <property type="molecule type" value="Genomic_DNA"/>
</dbReference>
<organism evidence="2 3">
    <name type="scientific">Flavobacterium xueshanense</name>
    <dbReference type="NCBI Taxonomy" id="935223"/>
    <lineage>
        <taxon>Bacteria</taxon>
        <taxon>Pseudomonadati</taxon>
        <taxon>Bacteroidota</taxon>
        <taxon>Flavobacteriia</taxon>
        <taxon>Flavobacteriales</taxon>
        <taxon>Flavobacteriaceae</taxon>
        <taxon>Flavobacterium</taxon>
    </lineage>
</organism>
<evidence type="ECO:0000313" key="2">
    <source>
        <dbReference type="EMBL" id="SFE54657.1"/>
    </source>
</evidence>
<keyword evidence="1" id="KW-0472">Membrane</keyword>
<gene>
    <name evidence="2" type="ORF">SAMN04488131_102323</name>
</gene>
<feature type="transmembrane region" description="Helical" evidence="1">
    <location>
        <begin position="67"/>
        <end position="91"/>
    </location>
</feature>
<accession>A0A1I2BFC2</accession>
<sequence>MIKILPFLKYLIPFTLLLFAAQYYGTAAWNTHHEFFYATWSIYLFLFVTTLLIYLLLLFVNLNFPDFTGFAFLGTTFVKMMAAVVFLIPLIQSEGRETNLDIAAFFIPYFLFLLFETVFAVRLIDKR</sequence>
<name>A0A1I2BFC2_9FLAO</name>
<evidence type="ECO:0000313" key="3">
    <source>
        <dbReference type="Proteomes" id="UP000198596"/>
    </source>
</evidence>
<dbReference type="AlphaFoldDB" id="A0A1I2BFC2"/>
<evidence type="ECO:0000256" key="1">
    <source>
        <dbReference type="SAM" id="Phobius"/>
    </source>
</evidence>
<feature type="transmembrane region" description="Helical" evidence="1">
    <location>
        <begin position="37"/>
        <end position="60"/>
    </location>
</feature>
<keyword evidence="3" id="KW-1185">Reference proteome</keyword>
<keyword evidence="1" id="KW-0812">Transmembrane</keyword>